<organism evidence="2 4">
    <name type="scientific">Medicago truncatula</name>
    <name type="common">Barrel medic</name>
    <name type="synonym">Medicago tribuloides</name>
    <dbReference type="NCBI Taxonomy" id="3880"/>
    <lineage>
        <taxon>Eukaryota</taxon>
        <taxon>Viridiplantae</taxon>
        <taxon>Streptophyta</taxon>
        <taxon>Embryophyta</taxon>
        <taxon>Tracheophyta</taxon>
        <taxon>Spermatophyta</taxon>
        <taxon>Magnoliopsida</taxon>
        <taxon>eudicotyledons</taxon>
        <taxon>Gunneridae</taxon>
        <taxon>Pentapetalae</taxon>
        <taxon>rosids</taxon>
        <taxon>fabids</taxon>
        <taxon>Fabales</taxon>
        <taxon>Fabaceae</taxon>
        <taxon>Papilionoideae</taxon>
        <taxon>50 kb inversion clade</taxon>
        <taxon>NPAAA clade</taxon>
        <taxon>Hologalegina</taxon>
        <taxon>IRL clade</taxon>
        <taxon>Trifolieae</taxon>
        <taxon>Medicago</taxon>
    </lineage>
</organism>
<dbReference type="AlphaFoldDB" id="G7K5P3"/>
<dbReference type="HOGENOM" id="CLU_1588919_0_0_1"/>
<accession>G7K5P3</accession>
<feature type="transmembrane region" description="Helical" evidence="1">
    <location>
        <begin position="77"/>
        <end position="98"/>
    </location>
</feature>
<keyword evidence="1" id="KW-0472">Membrane</keyword>
<proteinExistence type="predicted"/>
<dbReference type="PaxDb" id="3880-AES98868"/>
<reference evidence="2 4" key="1">
    <citation type="journal article" date="2011" name="Nature">
        <title>The Medicago genome provides insight into the evolution of rhizobial symbioses.</title>
        <authorList>
            <person name="Young N.D."/>
            <person name="Debelle F."/>
            <person name="Oldroyd G.E."/>
            <person name="Geurts R."/>
            <person name="Cannon S.B."/>
            <person name="Udvardi M.K."/>
            <person name="Benedito V.A."/>
            <person name="Mayer K.F."/>
            <person name="Gouzy J."/>
            <person name="Schoof H."/>
            <person name="Van de Peer Y."/>
            <person name="Proost S."/>
            <person name="Cook D.R."/>
            <person name="Meyers B.C."/>
            <person name="Spannagl M."/>
            <person name="Cheung F."/>
            <person name="De Mita S."/>
            <person name="Krishnakumar V."/>
            <person name="Gundlach H."/>
            <person name="Zhou S."/>
            <person name="Mudge J."/>
            <person name="Bharti A.K."/>
            <person name="Murray J.D."/>
            <person name="Naoumkina M.A."/>
            <person name="Rosen B."/>
            <person name="Silverstein K.A."/>
            <person name="Tang H."/>
            <person name="Rombauts S."/>
            <person name="Zhao P.X."/>
            <person name="Zhou P."/>
            <person name="Barbe V."/>
            <person name="Bardou P."/>
            <person name="Bechner M."/>
            <person name="Bellec A."/>
            <person name="Berger A."/>
            <person name="Berges H."/>
            <person name="Bidwell S."/>
            <person name="Bisseling T."/>
            <person name="Choisne N."/>
            <person name="Couloux A."/>
            <person name="Denny R."/>
            <person name="Deshpande S."/>
            <person name="Dai X."/>
            <person name="Doyle J.J."/>
            <person name="Dudez A.M."/>
            <person name="Farmer A.D."/>
            <person name="Fouteau S."/>
            <person name="Franken C."/>
            <person name="Gibelin C."/>
            <person name="Gish J."/>
            <person name="Goldstein S."/>
            <person name="Gonzalez A.J."/>
            <person name="Green P.J."/>
            <person name="Hallab A."/>
            <person name="Hartog M."/>
            <person name="Hua A."/>
            <person name="Humphray S.J."/>
            <person name="Jeong D.H."/>
            <person name="Jing Y."/>
            <person name="Jocker A."/>
            <person name="Kenton S.M."/>
            <person name="Kim D.J."/>
            <person name="Klee K."/>
            <person name="Lai H."/>
            <person name="Lang C."/>
            <person name="Lin S."/>
            <person name="Macmil S.L."/>
            <person name="Magdelenat G."/>
            <person name="Matthews L."/>
            <person name="McCorrison J."/>
            <person name="Monaghan E.L."/>
            <person name="Mun J.H."/>
            <person name="Najar F.Z."/>
            <person name="Nicholson C."/>
            <person name="Noirot C."/>
            <person name="O'Bleness M."/>
            <person name="Paule C.R."/>
            <person name="Poulain J."/>
            <person name="Prion F."/>
            <person name="Qin B."/>
            <person name="Qu C."/>
            <person name="Retzel E.F."/>
            <person name="Riddle C."/>
            <person name="Sallet E."/>
            <person name="Samain S."/>
            <person name="Samson N."/>
            <person name="Sanders I."/>
            <person name="Saurat O."/>
            <person name="Scarpelli C."/>
            <person name="Schiex T."/>
            <person name="Segurens B."/>
            <person name="Severin A.J."/>
            <person name="Sherrier D.J."/>
            <person name="Shi R."/>
            <person name="Sims S."/>
            <person name="Singer S.R."/>
            <person name="Sinharoy S."/>
            <person name="Sterck L."/>
            <person name="Viollet A."/>
            <person name="Wang B.B."/>
            <person name="Wang K."/>
            <person name="Wang M."/>
            <person name="Wang X."/>
            <person name="Warfsmann J."/>
            <person name="Weissenbach J."/>
            <person name="White D.D."/>
            <person name="White J.D."/>
            <person name="Wiley G.B."/>
            <person name="Wincker P."/>
            <person name="Xing Y."/>
            <person name="Yang L."/>
            <person name="Yao Z."/>
            <person name="Ying F."/>
            <person name="Zhai J."/>
            <person name="Zhou L."/>
            <person name="Zuber A."/>
            <person name="Denarie J."/>
            <person name="Dixon R.A."/>
            <person name="May G.D."/>
            <person name="Schwartz D.C."/>
            <person name="Rogers J."/>
            <person name="Quetier F."/>
            <person name="Town C.D."/>
            <person name="Roe B.A."/>
        </authorList>
    </citation>
    <scope>NUCLEOTIDE SEQUENCE [LARGE SCALE GENOMIC DNA]</scope>
    <source>
        <strain evidence="2">A17</strain>
        <strain evidence="3 4">cv. Jemalong A17</strain>
    </source>
</reference>
<reference evidence="2 4" key="2">
    <citation type="journal article" date="2014" name="BMC Genomics">
        <title>An improved genome release (version Mt4.0) for the model legume Medicago truncatula.</title>
        <authorList>
            <person name="Tang H."/>
            <person name="Krishnakumar V."/>
            <person name="Bidwell S."/>
            <person name="Rosen B."/>
            <person name="Chan A."/>
            <person name="Zhou S."/>
            <person name="Gentzbittel L."/>
            <person name="Childs K.L."/>
            <person name="Yandell M."/>
            <person name="Gundlach H."/>
            <person name="Mayer K.F."/>
            <person name="Schwartz D.C."/>
            <person name="Town C.D."/>
        </authorList>
    </citation>
    <scope>GENOME REANNOTATION</scope>
    <source>
        <strain evidence="3 4">cv. Jemalong A17</strain>
    </source>
</reference>
<protein>
    <submittedName>
        <fullName evidence="2">Transmembrane protein, putative</fullName>
    </submittedName>
</protein>
<sequence length="168" mass="20106">MTTNYWRILGFFFSIIILHTSYAFSSSFNYLFGKWNFIKLIIYTAFALMSFFLSRKIDLGFEFDLLDFFLQILTVELMKINLMLSIIATIFCYSLMILRLKFDSWNEIGTLRMEVDDIAIEIDGVDNNINEFQSHHRNVSQQSHSLRRVNHDDGYNWKKIRREKSKRK</sequence>
<feature type="transmembrane region" description="Helical" evidence="1">
    <location>
        <begin position="6"/>
        <end position="25"/>
    </location>
</feature>
<keyword evidence="1 2" id="KW-0812">Transmembrane</keyword>
<evidence type="ECO:0000313" key="4">
    <source>
        <dbReference type="Proteomes" id="UP000002051"/>
    </source>
</evidence>
<dbReference type="EnsemblPlants" id="AES98868">
    <property type="protein sequence ID" value="AES98868"/>
    <property type="gene ID" value="MTR_5g073850"/>
</dbReference>
<gene>
    <name evidence="2" type="ordered locus">MTR_5g073850</name>
</gene>
<evidence type="ECO:0000313" key="3">
    <source>
        <dbReference type="EnsemblPlants" id="AES98868"/>
    </source>
</evidence>
<dbReference type="Proteomes" id="UP000002051">
    <property type="component" value="Chromosome 5"/>
</dbReference>
<evidence type="ECO:0000313" key="2">
    <source>
        <dbReference type="EMBL" id="AES98868.1"/>
    </source>
</evidence>
<keyword evidence="1" id="KW-1133">Transmembrane helix</keyword>
<keyword evidence="4" id="KW-1185">Reference proteome</keyword>
<name>G7K5P3_MEDTR</name>
<evidence type="ECO:0000256" key="1">
    <source>
        <dbReference type="SAM" id="Phobius"/>
    </source>
</evidence>
<dbReference type="EMBL" id="CM001221">
    <property type="protein sequence ID" value="AES98868.1"/>
    <property type="molecule type" value="Genomic_DNA"/>
</dbReference>
<reference evidence="3" key="3">
    <citation type="submission" date="2015-04" db="UniProtKB">
        <authorList>
            <consortium name="EnsemblPlants"/>
        </authorList>
    </citation>
    <scope>IDENTIFICATION</scope>
    <source>
        <strain evidence="3">cv. Jemalong A17</strain>
    </source>
</reference>
<feature type="transmembrane region" description="Helical" evidence="1">
    <location>
        <begin position="37"/>
        <end position="57"/>
    </location>
</feature>